<dbReference type="EMBL" id="JAUNZN010000014">
    <property type="protein sequence ID" value="KAK4812759.1"/>
    <property type="molecule type" value="Genomic_DNA"/>
</dbReference>
<dbReference type="PANTHER" id="PTHR33332">
    <property type="entry name" value="REVERSE TRANSCRIPTASE DOMAIN-CONTAINING PROTEIN"/>
    <property type="match status" value="1"/>
</dbReference>
<dbReference type="AlphaFoldDB" id="A0AAN7MT97"/>
<reference evidence="2 3" key="1">
    <citation type="journal article" date="2023" name="J. Hered.">
        <title>Chromosome-level genome of the wood stork (Mycteria americana) provides insight into avian chromosome evolution.</title>
        <authorList>
            <person name="Flamio R. Jr."/>
            <person name="Ramstad K.M."/>
        </authorList>
    </citation>
    <scope>NUCLEOTIDE SEQUENCE [LARGE SCALE GENOMIC DNA]</scope>
    <source>
        <strain evidence="2">JAX WOST 10</strain>
    </source>
</reference>
<dbReference type="Proteomes" id="UP001333110">
    <property type="component" value="Unassembled WGS sequence"/>
</dbReference>
<gene>
    <name evidence="2" type="ORF">QYF61_020379</name>
</gene>
<keyword evidence="3" id="KW-1185">Reference proteome</keyword>
<organism evidence="2 3">
    <name type="scientific">Mycteria americana</name>
    <name type="common">Wood stork</name>
    <dbReference type="NCBI Taxonomy" id="33587"/>
    <lineage>
        <taxon>Eukaryota</taxon>
        <taxon>Metazoa</taxon>
        <taxon>Chordata</taxon>
        <taxon>Craniata</taxon>
        <taxon>Vertebrata</taxon>
        <taxon>Euteleostomi</taxon>
        <taxon>Archelosauria</taxon>
        <taxon>Archosauria</taxon>
        <taxon>Dinosauria</taxon>
        <taxon>Saurischia</taxon>
        <taxon>Theropoda</taxon>
        <taxon>Coelurosauria</taxon>
        <taxon>Aves</taxon>
        <taxon>Neognathae</taxon>
        <taxon>Neoaves</taxon>
        <taxon>Aequornithes</taxon>
        <taxon>Ciconiiformes</taxon>
        <taxon>Ciconiidae</taxon>
        <taxon>Mycteria</taxon>
    </lineage>
</organism>
<evidence type="ECO:0000313" key="2">
    <source>
        <dbReference type="EMBL" id="KAK4812759.1"/>
    </source>
</evidence>
<accession>A0AAN7MT97</accession>
<dbReference type="InterPro" id="IPR000477">
    <property type="entry name" value="RT_dom"/>
</dbReference>
<proteinExistence type="predicted"/>
<evidence type="ECO:0000259" key="1">
    <source>
        <dbReference type="Pfam" id="PF00078"/>
    </source>
</evidence>
<dbReference type="Pfam" id="PF00078">
    <property type="entry name" value="RVT_1"/>
    <property type="match status" value="1"/>
</dbReference>
<protein>
    <recommendedName>
        <fullName evidence="1">Reverse transcriptase domain-containing protein</fullName>
    </recommendedName>
</protein>
<sequence>MLLIIGAYHPNLLAGLSEKLERHGFDGWTTQRIRNWLDGCTQRVAINSSMSKWRPVTSGIPQGLVLGPVLFNIFVGDMDSGIECTLSKFANDTKLRGAVDTLEGRDAIQRDLDRLERWAHANLMKFNKAKCTWLWGSQHKKDMDLLERVQRRATKIIRGLEHLSYKDRLRELGLFSLEKRRLQADLIAAFQYLKGAYKKAGQALFTRACSDRTRGNGFKLKEGRFRLDIRKKFFTMRVVRHWNRLPREVVDVPSLEVFQARLDGALSSLV</sequence>
<name>A0AAN7MT97_MYCAM</name>
<comment type="caution">
    <text evidence="2">The sequence shown here is derived from an EMBL/GenBank/DDBJ whole genome shotgun (WGS) entry which is preliminary data.</text>
</comment>
<evidence type="ECO:0000313" key="3">
    <source>
        <dbReference type="Proteomes" id="UP001333110"/>
    </source>
</evidence>
<feature type="domain" description="Reverse transcriptase" evidence="1">
    <location>
        <begin position="12"/>
        <end position="135"/>
    </location>
</feature>